<dbReference type="InterPro" id="IPR001173">
    <property type="entry name" value="Glyco_trans_2-like"/>
</dbReference>
<evidence type="ECO:0000313" key="7">
    <source>
        <dbReference type="Proteomes" id="UP001056035"/>
    </source>
</evidence>
<dbReference type="SUPFAM" id="SSF53448">
    <property type="entry name" value="Nucleotide-diphospho-sugar transferases"/>
    <property type="match status" value="1"/>
</dbReference>
<dbReference type="Gene3D" id="3.90.550.10">
    <property type="entry name" value="Spore Coat Polysaccharide Biosynthesis Protein SpsA, Chain A"/>
    <property type="match status" value="1"/>
</dbReference>
<comment type="similarity">
    <text evidence="2">Belongs to the glycosyltransferase 2 family.</text>
</comment>
<dbReference type="PANTHER" id="PTHR43179:SF12">
    <property type="entry name" value="GALACTOFURANOSYLTRANSFERASE GLFT2"/>
    <property type="match status" value="1"/>
</dbReference>
<evidence type="ECO:0000256" key="4">
    <source>
        <dbReference type="ARBA" id="ARBA00022679"/>
    </source>
</evidence>
<dbReference type="EMBL" id="CP098502">
    <property type="protein sequence ID" value="UTI62482.1"/>
    <property type="molecule type" value="Genomic_DNA"/>
</dbReference>
<dbReference type="Pfam" id="PF00535">
    <property type="entry name" value="Glycos_transf_2"/>
    <property type="match status" value="1"/>
</dbReference>
<sequence>MPATAAVVPNRNGASWLPGLLASVAAQTTPFAEVIVVDDASDDESLAWLAAHASHVRVVALPAQRRFAAAVNAGLAVVSPAVDAVALLNTDVELDPGWHAAMRAALDADPARGAVAGKLVTLADPGVVDDAGDILRRDGVCEQRGRGHRDDGRFDTPGPVFGPCAAAALYRRSALDAAGGLDERYGAYLEDVDLALRLGLAGWTGWYEPGAVARHAGGGSQAWLGAPVGALIARNTLVLVARFFPWRWAVPVLYRQCSWLVAAARRGPRPLAAHLRGVAAGLAAAPAAWRERRGLRARAVADVASVVADRPWRGPAAGGHPRGAA</sequence>
<name>A0ABY5DN39_9ACTN</name>
<evidence type="ECO:0000259" key="5">
    <source>
        <dbReference type="Pfam" id="PF00535"/>
    </source>
</evidence>
<evidence type="ECO:0000313" key="6">
    <source>
        <dbReference type="EMBL" id="UTI62482.1"/>
    </source>
</evidence>
<dbReference type="InterPro" id="IPR029044">
    <property type="entry name" value="Nucleotide-diphossugar_trans"/>
</dbReference>
<organism evidence="6 7">
    <name type="scientific">Paraconexibacter antarcticus</name>
    <dbReference type="NCBI Taxonomy" id="2949664"/>
    <lineage>
        <taxon>Bacteria</taxon>
        <taxon>Bacillati</taxon>
        <taxon>Actinomycetota</taxon>
        <taxon>Thermoleophilia</taxon>
        <taxon>Solirubrobacterales</taxon>
        <taxon>Paraconexibacteraceae</taxon>
        <taxon>Paraconexibacter</taxon>
    </lineage>
</organism>
<gene>
    <name evidence="6" type="ORF">NBH00_14035</name>
</gene>
<feature type="domain" description="Glycosyltransferase 2-like" evidence="5">
    <location>
        <begin position="7"/>
        <end position="176"/>
    </location>
</feature>
<keyword evidence="3" id="KW-0328">Glycosyltransferase</keyword>
<reference evidence="6 7" key="1">
    <citation type="submission" date="2022-06" db="EMBL/GenBank/DDBJ databases">
        <title>Paraconexibacter antarcticus.</title>
        <authorList>
            <person name="Kim C.S."/>
        </authorList>
    </citation>
    <scope>NUCLEOTIDE SEQUENCE [LARGE SCALE GENOMIC DNA]</scope>
    <source>
        <strain evidence="6 7">02-257</strain>
    </source>
</reference>
<dbReference type="Proteomes" id="UP001056035">
    <property type="component" value="Chromosome"/>
</dbReference>
<keyword evidence="7" id="KW-1185">Reference proteome</keyword>
<evidence type="ECO:0000256" key="3">
    <source>
        <dbReference type="ARBA" id="ARBA00022676"/>
    </source>
</evidence>
<protein>
    <submittedName>
        <fullName evidence="6">Glycosyltransferase family 2 protein</fullName>
    </submittedName>
</protein>
<proteinExistence type="inferred from homology"/>
<evidence type="ECO:0000256" key="2">
    <source>
        <dbReference type="ARBA" id="ARBA00006739"/>
    </source>
</evidence>
<accession>A0ABY5DN39</accession>
<evidence type="ECO:0000256" key="1">
    <source>
        <dbReference type="ARBA" id="ARBA00004776"/>
    </source>
</evidence>
<keyword evidence="4" id="KW-0808">Transferase</keyword>
<dbReference type="CDD" id="cd04186">
    <property type="entry name" value="GT_2_like_c"/>
    <property type="match status" value="1"/>
</dbReference>
<comment type="pathway">
    <text evidence="1">Cell wall biogenesis; cell wall polysaccharide biosynthesis.</text>
</comment>
<dbReference type="PANTHER" id="PTHR43179">
    <property type="entry name" value="RHAMNOSYLTRANSFERASE WBBL"/>
    <property type="match status" value="1"/>
</dbReference>
<dbReference type="RefSeq" id="WP_254569219.1">
    <property type="nucleotide sequence ID" value="NZ_CP098502.1"/>
</dbReference>